<keyword evidence="2" id="KW-1185">Reference proteome</keyword>
<dbReference type="Proteomes" id="UP000195440">
    <property type="component" value="Unassembled WGS sequence"/>
</dbReference>
<accession>A0A1Y3P8P8</accession>
<comment type="caution">
    <text evidence="1">The sequence shown here is derived from an EMBL/GenBank/DDBJ whole genome shotgun (WGS) entry which is preliminary data.</text>
</comment>
<gene>
    <name evidence="1" type="ORF">AUC60_10830</name>
</gene>
<proteinExistence type="predicted"/>
<evidence type="ECO:0000313" key="1">
    <source>
        <dbReference type="EMBL" id="OUM73933.1"/>
    </source>
</evidence>
<evidence type="ECO:0008006" key="3">
    <source>
        <dbReference type="Google" id="ProtNLM"/>
    </source>
</evidence>
<name>A0A1Y3P8P8_9PSED</name>
<dbReference type="AlphaFoldDB" id="A0A1Y3P8P8"/>
<protein>
    <recommendedName>
        <fullName evidence="3">DUF3077 domain-containing protein</fullName>
    </recommendedName>
</protein>
<reference evidence="1 2" key="1">
    <citation type="journal article" date="2017" name="Syst. Appl. Microbiol.">
        <title>Pseudomonas caspiana sp. nov., a citrus pathogen in the Pseudomonas syringae phylogenetic group.</title>
        <authorList>
            <person name="Busquets A."/>
            <person name="Gomila M."/>
            <person name="Beiki F."/>
            <person name="Mulet M."/>
            <person name="Rahimian H."/>
            <person name="Garcia-Valdes E."/>
            <person name="Lalucat J."/>
        </authorList>
    </citation>
    <scope>NUCLEOTIDE SEQUENCE [LARGE SCALE GENOMIC DNA]</scope>
    <source>
        <strain evidence="1 2">FBF102</strain>
    </source>
</reference>
<organism evidence="1 2">
    <name type="scientific">Pseudomonas caspiana</name>
    <dbReference type="NCBI Taxonomy" id="1451454"/>
    <lineage>
        <taxon>Bacteria</taxon>
        <taxon>Pseudomonadati</taxon>
        <taxon>Pseudomonadota</taxon>
        <taxon>Gammaproteobacteria</taxon>
        <taxon>Pseudomonadales</taxon>
        <taxon>Pseudomonadaceae</taxon>
        <taxon>Pseudomonas</taxon>
    </lineage>
</organism>
<evidence type="ECO:0000313" key="2">
    <source>
        <dbReference type="Proteomes" id="UP000195440"/>
    </source>
</evidence>
<dbReference type="EMBL" id="LOHF01000007">
    <property type="protein sequence ID" value="OUM73933.1"/>
    <property type="molecule type" value="Genomic_DNA"/>
</dbReference>
<dbReference type="Pfam" id="PF19619">
    <property type="entry name" value="DUF6124"/>
    <property type="match status" value="1"/>
</dbReference>
<sequence>MRSCILIKNPTTLEQDLQRASDLLRGAAATAYESSDQLTGQKRDLAFSVVHLVEIAQGLIERSLVSVEPR</sequence>